<keyword evidence="1" id="KW-1133">Transmembrane helix</keyword>
<feature type="transmembrane region" description="Helical" evidence="1">
    <location>
        <begin position="190"/>
        <end position="211"/>
    </location>
</feature>
<sequence length="605" mass="66997">MSARDPTGESLELPLRGASLVASAAAKHQPQGPKRRRTTLAELGEYLETHSEPVSLTKTGRLALAAYTSLRVLANLCAVGWDDVHLTCDAVLRPVMTGFGIYFFLCKNDRFSEKSLLHIWSRRTIFSLAFFIADEGFRYALRRYAPSHRWAAGFVSLVGTLLWEVVCNFMQVLMTNLKLRALGRSFTGQFCHAVAVTGFVSILISGGLVVVRRLASISNDDLSLVYSLAQLSLLCCLVTLLTQCCSLCIVACSALRAPGDDESIRSTAFFLLGNALLVILGPSLSFFAYFRYGHSTVVMWRSGPTTTNAKLGTWLTVDIFLQICNTLMLNGMVGPKQWNRPMDAFRQLADLSGFGFASKRIAFPGHINRTAAKCVVSFPGKYSELWDEAVSAVTSQAEIAGMERWSLACVFLTDADSGLGQHAENPDTPGKCWCHSIYGHVPAETYLSVVEVEPEHLDSQAHRQMVSFKRSDAEAMGQLLLIKSDQSDVEWQLQLAEATEKAQQLCFERGGRAPWGCQWFEEWKRNLDLAAQLGQELHVFYFAERKGQGKVPWDQLCDDAAKERARQNSGLGASQTAEVAYIERMGLSFVEHDIRDFKEFMAGAG</sequence>
<dbReference type="Proteomes" id="UP000604046">
    <property type="component" value="Unassembled WGS sequence"/>
</dbReference>
<name>A0A812NH62_9DINO</name>
<keyword evidence="1" id="KW-0472">Membrane</keyword>
<evidence type="ECO:0000256" key="1">
    <source>
        <dbReference type="SAM" id="Phobius"/>
    </source>
</evidence>
<feature type="transmembrane region" description="Helical" evidence="1">
    <location>
        <begin position="267"/>
        <end position="292"/>
    </location>
</feature>
<protein>
    <submittedName>
        <fullName evidence="2">Kif11 protein</fullName>
    </submittedName>
</protein>
<keyword evidence="3" id="KW-1185">Reference proteome</keyword>
<feature type="transmembrane region" description="Helical" evidence="1">
    <location>
        <begin position="312"/>
        <end position="333"/>
    </location>
</feature>
<reference evidence="2" key="1">
    <citation type="submission" date="2021-02" db="EMBL/GenBank/DDBJ databases">
        <authorList>
            <person name="Dougan E. K."/>
            <person name="Rhodes N."/>
            <person name="Thang M."/>
            <person name="Chan C."/>
        </authorList>
    </citation>
    <scope>NUCLEOTIDE SEQUENCE</scope>
</reference>
<organism evidence="2 3">
    <name type="scientific">Symbiodinium natans</name>
    <dbReference type="NCBI Taxonomy" id="878477"/>
    <lineage>
        <taxon>Eukaryota</taxon>
        <taxon>Sar</taxon>
        <taxon>Alveolata</taxon>
        <taxon>Dinophyceae</taxon>
        <taxon>Suessiales</taxon>
        <taxon>Symbiodiniaceae</taxon>
        <taxon>Symbiodinium</taxon>
    </lineage>
</organism>
<feature type="transmembrane region" description="Helical" evidence="1">
    <location>
        <begin position="231"/>
        <end position="255"/>
    </location>
</feature>
<evidence type="ECO:0000313" key="2">
    <source>
        <dbReference type="EMBL" id="CAE7310711.1"/>
    </source>
</evidence>
<dbReference type="EMBL" id="CAJNDS010002079">
    <property type="protein sequence ID" value="CAE7310711.1"/>
    <property type="molecule type" value="Genomic_DNA"/>
</dbReference>
<dbReference type="OrthoDB" id="407946at2759"/>
<proteinExistence type="predicted"/>
<keyword evidence="1" id="KW-0812">Transmembrane</keyword>
<evidence type="ECO:0000313" key="3">
    <source>
        <dbReference type="Proteomes" id="UP000604046"/>
    </source>
</evidence>
<accession>A0A812NH62</accession>
<dbReference type="AlphaFoldDB" id="A0A812NH62"/>
<comment type="caution">
    <text evidence="2">The sequence shown here is derived from an EMBL/GenBank/DDBJ whole genome shotgun (WGS) entry which is preliminary data.</text>
</comment>
<gene>
    <name evidence="2" type="primary">Kif11</name>
    <name evidence="2" type="ORF">SNAT2548_LOCUS16324</name>
</gene>
<feature type="transmembrane region" description="Helical" evidence="1">
    <location>
        <begin position="150"/>
        <end position="169"/>
    </location>
</feature>